<reference evidence="1 2" key="1">
    <citation type="submission" date="2019-10" db="EMBL/GenBank/DDBJ databases">
        <authorList>
            <person name="Karimi E."/>
        </authorList>
    </citation>
    <scope>NUCLEOTIDE SEQUENCE [LARGE SCALE GENOMIC DNA]</scope>
    <source>
        <strain evidence="1">Bacillus sp. 348</strain>
    </source>
</reference>
<dbReference type="EMBL" id="CABWLH010000006">
    <property type="protein sequence ID" value="VXA92444.1"/>
    <property type="molecule type" value="Genomic_DNA"/>
</dbReference>
<gene>
    <name evidence="1" type="ORF">BACI348_140016</name>
</gene>
<accession>A0A653LLJ5</accession>
<evidence type="ECO:0000313" key="2">
    <source>
        <dbReference type="Proteomes" id="UP000433089"/>
    </source>
</evidence>
<dbReference type="AlphaFoldDB" id="A0A653LLJ5"/>
<organism evidence="1 2">
    <name type="scientific">Bacillus altitudinis</name>
    <dbReference type="NCBI Taxonomy" id="293387"/>
    <lineage>
        <taxon>Bacteria</taxon>
        <taxon>Bacillati</taxon>
        <taxon>Bacillota</taxon>
        <taxon>Bacilli</taxon>
        <taxon>Bacillales</taxon>
        <taxon>Bacillaceae</taxon>
        <taxon>Bacillus</taxon>
    </lineage>
</organism>
<sequence length="43" mass="4914">MNEIKSANPILWKLAIGHQTFGDEDIEYFTGITKRQNGTLFTN</sequence>
<proteinExistence type="predicted"/>
<protein>
    <submittedName>
        <fullName evidence="1">Uncharacterized protein</fullName>
    </submittedName>
</protein>
<name>A0A653LLJ5_BACAB</name>
<evidence type="ECO:0000313" key="1">
    <source>
        <dbReference type="EMBL" id="VXA92444.1"/>
    </source>
</evidence>
<dbReference type="Proteomes" id="UP000433089">
    <property type="component" value="Unassembled WGS sequence"/>
</dbReference>